<dbReference type="Proteomes" id="UP001219355">
    <property type="component" value="Chromosome 1"/>
</dbReference>
<keyword evidence="1 2" id="KW-0040">ANK repeat</keyword>
<dbReference type="SUPFAM" id="SSF81296">
    <property type="entry name" value="E set domains"/>
    <property type="match status" value="1"/>
</dbReference>
<dbReference type="Gene3D" id="1.25.40.20">
    <property type="entry name" value="Ankyrin repeat-containing domain"/>
    <property type="match status" value="1"/>
</dbReference>
<evidence type="ECO:0000259" key="6">
    <source>
        <dbReference type="Pfam" id="PF25603"/>
    </source>
</evidence>
<evidence type="ECO:0000259" key="5">
    <source>
        <dbReference type="Pfam" id="PF01833"/>
    </source>
</evidence>
<accession>A0AAF0IGM1</accession>
<sequence>MRPPDGSMSPKFASFEPFIVDSDMENVDDDGDLRCFDPSVLQISTSNTSNEFEDLFFRPSSASQMSDAMSCLSNLTSKVTANVPPNVPESTLSPPDTRSESPENSSNASSANSPLGHGRKTSLISNPSEAFSPGSIGPDHFLPTPWPNSEVFSLAGGSFVKQDGSSLSLKGEYAADIDIEMSNKAMDSAFDFDSAASSPSPLATEAASERNRRPEWPKGTLHNSSSSTKSNSEPASTHPAGPHSTFSKPVNGFKYWNGVCPTELGGMFGNINMNGTSPLNATLSPSLNFKAYPSPFKTAGFHPAVVFPMSDANAIFHPAFGFESYICPRLIVHPTALKSRVETQIPIKLTLYPMPPGVKRLRLPSYTISKPKFFAKSDTPRSPDIFELSVSVVCTSAMQDNKKRERAFARARGEQLSPKSPPKEDISEEARDDEDNPLKGAEVKICAGCIQRERKRASRKKQRKPEEDEMFQKDEDKRVVVFNTTEIKDWVDPPRITSASGAEASTPAPPLGSMQVELPMRIACYCRHQGEKMGFQVIFTIKDYLGNVIAQEMTNSIMITDDHKTHTPSCQTPANSVPPESQAPIGRAFTPKGPVDLGKQFIHQAPFKLSHSATDLQALRKQQYPLTPGPFVQPQASSGTDSTSTPRGVARQAPSKDLHCPLPKRRKQNGPSKIPGGLTMTKVEAPPNKAVPKPKAAPPESSSKRLATPPQGQSEQLFVMPSSMVTQFGNGPPTPITTDSTFFSVRDRPQNLENFPQQSLSSAPNSAQTSRPGTPGGPSRHGPQDQAVNGGPNPVLQPQMWNIPPNPPQQMPPMIHKLVPAEGSTTGGSEVTLLGSGFFPGMEVVFGDTLATTTTFWGDKCLNCLTPPALQPGTVSVVFKHEHPRFGQVQQTQPVIPKQQTFFRYVDDRELQMYRVALGILGQKLRNPADAYQTAQQIMGGDPNTLWNIQNGFQNGQQRGGNTMSQNGTMAELDAKMLIYLEFMDLDDTPGVPRFNLRSPAGQTLLHFASSLGLTRFVAGLLARGANPDVQDNNGNTPMHLAAISGHTHIVHRLRLSGADVGARNLRDFAPADLASSLEVHQAVLIPSRHYRSRSVGSTPSLRRRLSSVSLDEFWDTSSSGEFMDAAVDPSGTSDDDATESNSDVMVTDSVFYQPHSRQASAVPQNQPGYYIATPCENIAQPPEVVPPTDSEPHIEVGRGFSPPAALLAWRNQLAAQINQFQQSVNRAFPNLPALPPMPTLPDYQTHPMIQRISSLVPHRPTTSWSTNIMKDSWDRLTGNSSPPAYEELYPGENSHDDHEVKKSSMVEAALDAAVDQHFEEQSKLSSATSADVKEDIGDVRIGRKTISRQQQEQLRKAHALKMKRIRSDRNLFFIWIPLLIVVMFAMLQNIFPGFWHGVAQGYQFLKTRYVTGHVEAIPS</sequence>
<dbReference type="EMBL" id="CP120627">
    <property type="protein sequence ID" value="WEW55873.1"/>
    <property type="molecule type" value="Genomic_DNA"/>
</dbReference>
<feature type="domain" description="IPT/TIG" evidence="5">
    <location>
        <begin position="813"/>
        <end position="882"/>
    </location>
</feature>
<dbReference type="GO" id="GO:0003712">
    <property type="term" value="F:transcription coregulator activity"/>
    <property type="evidence" value="ECO:0007669"/>
    <property type="project" value="TreeGrafter"/>
</dbReference>
<evidence type="ECO:0000256" key="4">
    <source>
        <dbReference type="SAM" id="Phobius"/>
    </source>
</evidence>
<feature type="region of interest" description="Disordered" evidence="3">
    <location>
        <begin position="404"/>
        <end position="437"/>
    </location>
</feature>
<dbReference type="SMART" id="SM00248">
    <property type="entry name" value="ANK"/>
    <property type="match status" value="2"/>
</dbReference>
<proteinExistence type="predicted"/>
<dbReference type="InterPro" id="IPR014756">
    <property type="entry name" value="Ig_E-set"/>
</dbReference>
<dbReference type="PANTHER" id="PTHR23335:SF1">
    <property type="entry name" value="CALMODULIN-BINDING TRANSCRIPTION ACTIVATOR, ISOFORM F"/>
    <property type="match status" value="1"/>
</dbReference>
<dbReference type="InterPro" id="IPR057962">
    <property type="entry name" value="SPT23_MGA2_DBD"/>
</dbReference>
<gene>
    <name evidence="7" type="primary">SPT23</name>
    <name evidence="7" type="ORF">PRK78_001307</name>
</gene>
<keyword evidence="4" id="KW-0472">Membrane</keyword>
<feature type="repeat" description="ANK" evidence="2">
    <location>
        <begin position="1034"/>
        <end position="1066"/>
    </location>
</feature>
<keyword evidence="4" id="KW-1133">Transmembrane helix</keyword>
<feature type="repeat" description="ANK" evidence="2">
    <location>
        <begin position="1001"/>
        <end position="1033"/>
    </location>
</feature>
<feature type="compositionally biased region" description="Polar residues" evidence="3">
    <location>
        <begin position="634"/>
        <end position="646"/>
    </location>
</feature>
<dbReference type="PANTHER" id="PTHR23335">
    <property type="entry name" value="CALMODULIN-BINDING TRANSCRIPTION ACTIVATOR CAMTA"/>
    <property type="match status" value="1"/>
</dbReference>
<dbReference type="PROSITE" id="PS50088">
    <property type="entry name" value="ANK_REPEAT"/>
    <property type="match status" value="2"/>
</dbReference>
<dbReference type="Pfam" id="PF25603">
    <property type="entry name" value="SPT23_MGA2_DBD"/>
    <property type="match status" value="1"/>
</dbReference>
<evidence type="ECO:0000313" key="7">
    <source>
        <dbReference type="EMBL" id="WEW55873.1"/>
    </source>
</evidence>
<dbReference type="PROSITE" id="PS50297">
    <property type="entry name" value="ANK_REP_REGION"/>
    <property type="match status" value="2"/>
</dbReference>
<dbReference type="GO" id="GO:0005634">
    <property type="term" value="C:nucleus"/>
    <property type="evidence" value="ECO:0007669"/>
    <property type="project" value="TreeGrafter"/>
</dbReference>
<feature type="compositionally biased region" description="Low complexity" evidence="3">
    <location>
        <begin position="682"/>
        <end position="700"/>
    </location>
</feature>
<feature type="compositionally biased region" description="Basic and acidic residues" evidence="3">
    <location>
        <begin position="207"/>
        <end position="216"/>
    </location>
</feature>
<evidence type="ECO:0000256" key="1">
    <source>
        <dbReference type="ARBA" id="ARBA00023043"/>
    </source>
</evidence>
<feature type="region of interest" description="Disordered" evidence="3">
    <location>
        <begin position="625"/>
        <end position="712"/>
    </location>
</feature>
<evidence type="ECO:0000256" key="2">
    <source>
        <dbReference type="PROSITE-ProRule" id="PRU00023"/>
    </source>
</evidence>
<feature type="domain" description="SPT23/MGA2-like DNA-binding" evidence="6">
    <location>
        <begin position="330"/>
        <end position="564"/>
    </location>
</feature>
<dbReference type="Pfam" id="PF12796">
    <property type="entry name" value="Ank_2"/>
    <property type="match status" value="1"/>
</dbReference>
<keyword evidence="4" id="KW-0812">Transmembrane</keyword>
<feature type="region of interest" description="Disordered" evidence="3">
    <location>
        <begin position="192"/>
        <end position="243"/>
    </location>
</feature>
<dbReference type="Pfam" id="PF01833">
    <property type="entry name" value="TIG"/>
    <property type="match status" value="1"/>
</dbReference>
<dbReference type="InterPro" id="IPR002909">
    <property type="entry name" value="IPT_dom"/>
</dbReference>
<dbReference type="InterPro" id="IPR013783">
    <property type="entry name" value="Ig-like_fold"/>
</dbReference>
<keyword evidence="8" id="KW-1185">Reference proteome</keyword>
<dbReference type="InterPro" id="IPR002110">
    <property type="entry name" value="Ankyrin_rpt"/>
</dbReference>
<feature type="region of interest" description="Disordered" evidence="3">
    <location>
        <begin position="79"/>
        <end position="142"/>
    </location>
</feature>
<feature type="transmembrane region" description="Helical" evidence="4">
    <location>
        <begin position="1372"/>
        <end position="1392"/>
    </location>
</feature>
<protein>
    <submittedName>
        <fullName evidence="7">SPT3 Dosage dependent suppressor of Ty-induced promoter mutations-like protein</fullName>
    </submittedName>
</protein>
<dbReference type="GO" id="GO:0003690">
    <property type="term" value="F:double-stranded DNA binding"/>
    <property type="evidence" value="ECO:0007669"/>
    <property type="project" value="TreeGrafter"/>
</dbReference>
<feature type="region of interest" description="Disordered" evidence="3">
    <location>
        <begin position="492"/>
        <end position="512"/>
    </location>
</feature>
<reference evidence="7" key="1">
    <citation type="submission" date="2023-03" db="EMBL/GenBank/DDBJ databases">
        <title>Emydomyces testavorans Genome Sequence.</title>
        <authorList>
            <person name="Hoyer L."/>
        </authorList>
    </citation>
    <scope>NUCLEOTIDE SEQUENCE</scope>
    <source>
        <strain evidence="7">16-2883</strain>
    </source>
</reference>
<feature type="compositionally biased region" description="Low complexity" evidence="3">
    <location>
        <begin position="192"/>
        <end position="206"/>
    </location>
</feature>
<name>A0AAF0IGM1_9EURO</name>
<organism evidence="7 8">
    <name type="scientific">Emydomyces testavorans</name>
    <dbReference type="NCBI Taxonomy" id="2070801"/>
    <lineage>
        <taxon>Eukaryota</taxon>
        <taxon>Fungi</taxon>
        <taxon>Dikarya</taxon>
        <taxon>Ascomycota</taxon>
        <taxon>Pezizomycotina</taxon>
        <taxon>Eurotiomycetes</taxon>
        <taxon>Eurotiomycetidae</taxon>
        <taxon>Onygenales</taxon>
        <taxon>Nannizziopsiaceae</taxon>
        <taxon>Emydomyces</taxon>
    </lineage>
</organism>
<dbReference type="Gene3D" id="2.60.40.10">
    <property type="entry name" value="Immunoglobulins"/>
    <property type="match status" value="1"/>
</dbReference>
<dbReference type="CDD" id="cd00102">
    <property type="entry name" value="IPT"/>
    <property type="match status" value="1"/>
</dbReference>
<dbReference type="InterPro" id="IPR036770">
    <property type="entry name" value="Ankyrin_rpt-contain_sf"/>
</dbReference>
<dbReference type="SUPFAM" id="SSF48403">
    <property type="entry name" value="Ankyrin repeat"/>
    <property type="match status" value="1"/>
</dbReference>
<feature type="region of interest" description="Disordered" evidence="3">
    <location>
        <begin position="754"/>
        <end position="796"/>
    </location>
</feature>
<dbReference type="GO" id="GO:0006357">
    <property type="term" value="P:regulation of transcription by RNA polymerase II"/>
    <property type="evidence" value="ECO:0007669"/>
    <property type="project" value="TreeGrafter"/>
</dbReference>
<feature type="compositionally biased region" description="Low complexity" evidence="3">
    <location>
        <begin position="102"/>
        <end position="114"/>
    </location>
</feature>
<evidence type="ECO:0000313" key="8">
    <source>
        <dbReference type="Proteomes" id="UP001219355"/>
    </source>
</evidence>
<evidence type="ECO:0000256" key="3">
    <source>
        <dbReference type="SAM" id="MobiDB-lite"/>
    </source>
</evidence>
<feature type="compositionally biased region" description="Basic and acidic residues" evidence="3">
    <location>
        <begin position="404"/>
        <end position="413"/>
    </location>
</feature>
<feature type="compositionally biased region" description="Low complexity" evidence="3">
    <location>
        <begin position="224"/>
        <end position="236"/>
    </location>
</feature>
<feature type="compositionally biased region" description="Polar residues" evidence="3">
    <location>
        <begin position="754"/>
        <end position="772"/>
    </location>
</feature>